<dbReference type="RefSeq" id="WP_308863634.1">
    <property type="nucleotide sequence ID" value="NZ_JAVHUL010000009.1"/>
</dbReference>
<keyword evidence="3" id="KW-1185">Reference proteome</keyword>
<feature type="chain" id="PRO_5047021794" evidence="1">
    <location>
        <begin position="20"/>
        <end position="467"/>
    </location>
</feature>
<reference evidence="2 3" key="1">
    <citation type="submission" date="2023-08" db="EMBL/GenBank/DDBJ databases">
        <title>Mesonia sp. MT50, isolated from deep-sea sediment of the Mariana Trench.</title>
        <authorList>
            <person name="Fu H."/>
        </authorList>
    </citation>
    <scope>NUCLEOTIDE SEQUENCE [LARGE SCALE GENOMIC DNA]</scope>
    <source>
        <strain evidence="2 3">MT50</strain>
    </source>
</reference>
<feature type="signal peptide" evidence="1">
    <location>
        <begin position="1"/>
        <end position="19"/>
    </location>
</feature>
<dbReference type="EMBL" id="JAVHUL010000009">
    <property type="protein sequence ID" value="MDQ7916959.1"/>
    <property type="molecule type" value="Genomic_DNA"/>
</dbReference>
<name>A0ABU1A271_9FLAO</name>
<evidence type="ECO:0000256" key="1">
    <source>
        <dbReference type="SAM" id="SignalP"/>
    </source>
</evidence>
<accession>A0ABU1A271</accession>
<sequence length="467" mass="54742">MIKKILLSLVFLISISAFAADGFKYSLKEHQKFSRTMSFDINKLASVHMLFVKNKNTKKQDVIPFYIDEQKNITELGTLSFEEEPELISFHTNGNTLTLINFEDGNLSIDDIDLSTGKHLNRKQTKDVEKPAYVFKQKNKSIFFEVDKKGKDLTFTYIENATSSSTKKIETPKELEDKVKHIFRKNVDVINTREFVKNGSIAKAQAYFEDEKLLLVYDQKEDDEIETLQINPNAEDIFELKNYKATALEKLKKSNSYVKDDKLFVINSGKEDIEMNVFDIESGEKEKRLSLQQEMAFAQNDLEKREDFIKQSRRAKNKPTLTVNETEEGNLAVRMDYVNIQNYSYHNMWWFHHHMMMHQLHIQQHQQMQMMMGPNISSLDIDALYTKKKESTSISFVISKDLELLKEASLETKYREVDAEKYIEELSDDKEVRNESLAFLNDEYHYIYTDKKEDYIFIKIEGLDARP</sequence>
<proteinExistence type="predicted"/>
<evidence type="ECO:0000313" key="3">
    <source>
        <dbReference type="Proteomes" id="UP001230915"/>
    </source>
</evidence>
<dbReference type="Proteomes" id="UP001230915">
    <property type="component" value="Unassembled WGS sequence"/>
</dbReference>
<keyword evidence="1" id="KW-0732">Signal</keyword>
<comment type="caution">
    <text evidence="2">The sequence shown here is derived from an EMBL/GenBank/DDBJ whole genome shotgun (WGS) entry which is preliminary data.</text>
</comment>
<organism evidence="2 3">
    <name type="scientific">Mesonia profundi</name>
    <dbReference type="NCBI Taxonomy" id="3070998"/>
    <lineage>
        <taxon>Bacteria</taxon>
        <taxon>Pseudomonadati</taxon>
        <taxon>Bacteroidota</taxon>
        <taxon>Flavobacteriia</taxon>
        <taxon>Flavobacteriales</taxon>
        <taxon>Flavobacteriaceae</taxon>
        <taxon>Mesonia</taxon>
    </lineage>
</organism>
<evidence type="ECO:0000313" key="2">
    <source>
        <dbReference type="EMBL" id="MDQ7916959.1"/>
    </source>
</evidence>
<gene>
    <name evidence="2" type="ORF">RBU60_05175</name>
</gene>
<protein>
    <submittedName>
        <fullName evidence="2">Uncharacterized protein</fullName>
    </submittedName>
</protein>